<comment type="caution">
    <text evidence="2">The sequence shown here is derived from an EMBL/GenBank/DDBJ whole genome shotgun (WGS) entry which is preliminary data.</text>
</comment>
<dbReference type="Proteomes" id="UP001154015">
    <property type="component" value="Unassembled WGS sequence"/>
</dbReference>
<gene>
    <name evidence="2" type="ORF">SGL43_05994</name>
</gene>
<name>A0ABM9H5J5_STRGL</name>
<feature type="compositionally biased region" description="Basic residues" evidence="1">
    <location>
        <begin position="1"/>
        <end position="12"/>
    </location>
</feature>
<accession>A0ABM9H5J5</accession>
<reference evidence="2" key="1">
    <citation type="submission" date="2022-03" db="EMBL/GenBank/DDBJ databases">
        <authorList>
            <person name="Leyn A S."/>
        </authorList>
    </citation>
    <scope>NUCLEOTIDE SEQUENCE</scope>
    <source>
        <strain evidence="2">Streptomyces globisporus 4-3</strain>
    </source>
</reference>
<feature type="compositionally biased region" description="Low complexity" evidence="1">
    <location>
        <begin position="23"/>
        <end position="38"/>
    </location>
</feature>
<keyword evidence="3" id="KW-1185">Reference proteome</keyword>
<sequence length="63" mass="6344">MPHLPGGRRRARPREVRAQGLAPARPGGESPSPGGVVSAGFGGVPAPPCFGLVAVCKTMNACH</sequence>
<proteinExistence type="predicted"/>
<evidence type="ECO:0000313" key="3">
    <source>
        <dbReference type="Proteomes" id="UP001154015"/>
    </source>
</evidence>
<organism evidence="2 3">
    <name type="scientific">Streptomyces globisporus</name>
    <dbReference type="NCBI Taxonomy" id="1908"/>
    <lineage>
        <taxon>Bacteria</taxon>
        <taxon>Bacillati</taxon>
        <taxon>Actinomycetota</taxon>
        <taxon>Actinomycetes</taxon>
        <taxon>Kitasatosporales</taxon>
        <taxon>Streptomycetaceae</taxon>
        <taxon>Streptomyces</taxon>
    </lineage>
</organism>
<evidence type="ECO:0000256" key="1">
    <source>
        <dbReference type="SAM" id="MobiDB-lite"/>
    </source>
</evidence>
<evidence type="ECO:0000313" key="2">
    <source>
        <dbReference type="EMBL" id="CAH9418942.1"/>
    </source>
</evidence>
<feature type="region of interest" description="Disordered" evidence="1">
    <location>
        <begin position="1"/>
        <end position="38"/>
    </location>
</feature>
<protein>
    <submittedName>
        <fullName evidence="2">Uncharacterized protein</fullName>
    </submittedName>
</protein>
<dbReference type="EMBL" id="CAKXYP010000021">
    <property type="protein sequence ID" value="CAH9418942.1"/>
    <property type="molecule type" value="Genomic_DNA"/>
</dbReference>